<dbReference type="EMBL" id="JAVDYG010000001">
    <property type="protein sequence ID" value="MDR7361209.1"/>
    <property type="molecule type" value="Genomic_DNA"/>
</dbReference>
<dbReference type="PRINTS" id="PR00410">
    <property type="entry name" value="PHEHYDRXLASE"/>
</dbReference>
<sequence>MTRFRPLTITRVDRLTDDAVAVTLDGADREFSAGQHLVVRRPGREDEPRTYSLCSAPGAPLRIGVRRVADGSFSSWLVDAARPGDVIEATAPTGRFSLSSYPPSPGEHHVLVAAGSGITPVLSLVTTLLRDHGARVTVLYANRTSRSAMFLDELADLKDRWPTRVSLVHVLSREPQDAPLLSGRLDPARFAAVLDALAGPDVAAYWLCGPWEMVRDLRAVLADRGVPADRVRAELFFVEDVPPPPAPAAQEEAGGVAVCFTLDGRRSEVAAPPGSSLLDAARLARSDVPFACRGGVCATCRARVVSGEVEMVRNFALEDDEVARGYVLTCQSYPRSDGVEVDYDA</sequence>
<protein>
    <submittedName>
        <fullName evidence="11">Ring-1,2-phenylacetyl-CoA epoxidase subunit PaaE</fullName>
    </submittedName>
</protein>
<dbReference type="InterPro" id="IPR012675">
    <property type="entry name" value="Beta-grasp_dom_sf"/>
</dbReference>
<keyword evidence="2" id="KW-0285">Flavoprotein</keyword>
<dbReference type="SUPFAM" id="SSF52343">
    <property type="entry name" value="Ferredoxin reductase-like, C-terminal NADP-linked domain"/>
    <property type="match status" value="1"/>
</dbReference>
<keyword evidence="6" id="KW-0560">Oxidoreductase</keyword>
<keyword evidence="5" id="KW-0274">FAD</keyword>
<accession>A0ABU2BRF7</accession>
<keyword evidence="8" id="KW-0411">Iron-sulfur</keyword>
<evidence type="ECO:0000256" key="5">
    <source>
        <dbReference type="ARBA" id="ARBA00022827"/>
    </source>
</evidence>
<dbReference type="Gene3D" id="2.40.30.10">
    <property type="entry name" value="Translation factors"/>
    <property type="match status" value="1"/>
</dbReference>
<dbReference type="SUPFAM" id="SSF63380">
    <property type="entry name" value="Riboflavin synthase domain-like"/>
    <property type="match status" value="1"/>
</dbReference>
<dbReference type="InterPro" id="IPR006058">
    <property type="entry name" value="2Fe2S_fd_BS"/>
</dbReference>
<evidence type="ECO:0000256" key="3">
    <source>
        <dbReference type="ARBA" id="ARBA00022714"/>
    </source>
</evidence>
<organism evidence="11 12">
    <name type="scientific">Nocardioides marmoribigeumensis</name>
    <dbReference type="NCBI Taxonomy" id="433649"/>
    <lineage>
        <taxon>Bacteria</taxon>
        <taxon>Bacillati</taxon>
        <taxon>Actinomycetota</taxon>
        <taxon>Actinomycetes</taxon>
        <taxon>Propionibacteriales</taxon>
        <taxon>Nocardioidaceae</taxon>
        <taxon>Nocardioides</taxon>
    </lineage>
</organism>
<dbReference type="CDD" id="cd06214">
    <property type="entry name" value="PA_degradation_oxidoreductase_like"/>
    <property type="match status" value="1"/>
</dbReference>
<proteinExistence type="predicted"/>
<dbReference type="PROSITE" id="PS51085">
    <property type="entry name" value="2FE2S_FER_2"/>
    <property type="match status" value="1"/>
</dbReference>
<dbReference type="Pfam" id="PF00111">
    <property type="entry name" value="Fer2"/>
    <property type="match status" value="1"/>
</dbReference>
<evidence type="ECO:0000256" key="7">
    <source>
        <dbReference type="ARBA" id="ARBA00023004"/>
    </source>
</evidence>
<comment type="caution">
    <text evidence="11">The sequence shown here is derived from an EMBL/GenBank/DDBJ whole genome shotgun (WGS) entry which is preliminary data.</text>
</comment>
<dbReference type="CDD" id="cd00207">
    <property type="entry name" value="fer2"/>
    <property type="match status" value="1"/>
</dbReference>
<dbReference type="PROSITE" id="PS00197">
    <property type="entry name" value="2FE2S_FER_1"/>
    <property type="match status" value="1"/>
</dbReference>
<dbReference type="InterPro" id="IPR001433">
    <property type="entry name" value="OxRdtase_FAD/NAD-bd"/>
</dbReference>
<evidence type="ECO:0000313" key="12">
    <source>
        <dbReference type="Proteomes" id="UP001183648"/>
    </source>
</evidence>
<evidence type="ECO:0000313" key="11">
    <source>
        <dbReference type="EMBL" id="MDR7361209.1"/>
    </source>
</evidence>
<dbReference type="InterPro" id="IPR008333">
    <property type="entry name" value="Cbr1-like_FAD-bd_dom"/>
</dbReference>
<dbReference type="Gene3D" id="3.40.50.80">
    <property type="entry name" value="Nucleotide-binding domain of ferredoxin-NADP reductase (FNR) module"/>
    <property type="match status" value="1"/>
</dbReference>
<dbReference type="InterPro" id="IPR017938">
    <property type="entry name" value="Riboflavin_synthase-like_b-brl"/>
</dbReference>
<dbReference type="InterPro" id="IPR001041">
    <property type="entry name" value="2Fe-2S_ferredoxin-type"/>
</dbReference>
<evidence type="ECO:0000256" key="2">
    <source>
        <dbReference type="ARBA" id="ARBA00022630"/>
    </source>
</evidence>
<evidence type="ECO:0000256" key="1">
    <source>
        <dbReference type="ARBA" id="ARBA00001974"/>
    </source>
</evidence>
<dbReference type="Pfam" id="PF00175">
    <property type="entry name" value="NAD_binding_1"/>
    <property type="match status" value="1"/>
</dbReference>
<dbReference type="Pfam" id="PF00970">
    <property type="entry name" value="FAD_binding_6"/>
    <property type="match status" value="1"/>
</dbReference>
<gene>
    <name evidence="11" type="ORF">J2S63_000762</name>
</gene>
<dbReference type="InterPro" id="IPR017927">
    <property type="entry name" value="FAD-bd_FR_type"/>
</dbReference>
<dbReference type="InterPro" id="IPR039261">
    <property type="entry name" value="FNR_nucleotide-bd"/>
</dbReference>
<dbReference type="SUPFAM" id="SSF54292">
    <property type="entry name" value="2Fe-2S ferredoxin-like"/>
    <property type="match status" value="1"/>
</dbReference>
<dbReference type="PANTHER" id="PTHR47354">
    <property type="entry name" value="NADH OXIDOREDUCTASE HCR"/>
    <property type="match status" value="1"/>
</dbReference>
<keyword evidence="7" id="KW-0408">Iron</keyword>
<dbReference type="Gene3D" id="3.10.20.30">
    <property type="match status" value="1"/>
</dbReference>
<dbReference type="PANTHER" id="PTHR47354:SF8">
    <property type="entry name" value="1,2-PHENYLACETYL-COA EPOXIDASE, SUBUNIT E"/>
    <property type="match status" value="1"/>
</dbReference>
<reference evidence="11 12" key="1">
    <citation type="submission" date="2023-07" db="EMBL/GenBank/DDBJ databases">
        <title>Sequencing the genomes of 1000 actinobacteria strains.</title>
        <authorList>
            <person name="Klenk H.-P."/>
        </authorList>
    </citation>
    <scope>NUCLEOTIDE SEQUENCE [LARGE SCALE GENOMIC DNA]</scope>
    <source>
        <strain evidence="11 12">DSM 19426</strain>
    </source>
</reference>
<keyword evidence="3" id="KW-0001">2Fe-2S</keyword>
<comment type="cofactor">
    <cofactor evidence="1">
        <name>FAD</name>
        <dbReference type="ChEBI" id="CHEBI:57692"/>
    </cofactor>
</comment>
<name>A0ABU2BRF7_9ACTN</name>
<keyword evidence="4" id="KW-0479">Metal-binding</keyword>
<feature type="domain" description="FAD-binding FR-type" evidence="10">
    <location>
        <begin position="2"/>
        <end position="99"/>
    </location>
</feature>
<feature type="domain" description="2Fe-2S ferredoxin-type" evidence="9">
    <location>
        <begin position="256"/>
        <end position="345"/>
    </location>
</feature>
<dbReference type="PROSITE" id="PS51384">
    <property type="entry name" value="FAD_FR"/>
    <property type="match status" value="1"/>
</dbReference>
<evidence type="ECO:0000259" key="10">
    <source>
        <dbReference type="PROSITE" id="PS51384"/>
    </source>
</evidence>
<dbReference type="Proteomes" id="UP001183648">
    <property type="component" value="Unassembled WGS sequence"/>
</dbReference>
<evidence type="ECO:0000256" key="8">
    <source>
        <dbReference type="ARBA" id="ARBA00023014"/>
    </source>
</evidence>
<dbReference type="InterPro" id="IPR050415">
    <property type="entry name" value="MRET"/>
</dbReference>
<evidence type="ECO:0000256" key="4">
    <source>
        <dbReference type="ARBA" id="ARBA00022723"/>
    </source>
</evidence>
<dbReference type="InterPro" id="IPR036010">
    <property type="entry name" value="2Fe-2S_ferredoxin-like_sf"/>
</dbReference>
<keyword evidence="12" id="KW-1185">Reference proteome</keyword>
<evidence type="ECO:0000256" key="6">
    <source>
        <dbReference type="ARBA" id="ARBA00023002"/>
    </source>
</evidence>
<evidence type="ECO:0000259" key="9">
    <source>
        <dbReference type="PROSITE" id="PS51085"/>
    </source>
</evidence>
<dbReference type="RefSeq" id="WP_310298826.1">
    <property type="nucleotide sequence ID" value="NZ_BAAAPS010000014.1"/>
</dbReference>